<feature type="non-terminal residue" evidence="1">
    <location>
        <position position="1"/>
    </location>
</feature>
<dbReference type="InterPro" id="IPR011990">
    <property type="entry name" value="TPR-like_helical_dom_sf"/>
</dbReference>
<proteinExistence type="predicted"/>
<sequence>CYEHGTGVEKDEARAAELYAKAAEQGLAAGLCNLGVC</sequence>
<dbReference type="Proteomes" id="UP000054558">
    <property type="component" value="Unassembled WGS sequence"/>
</dbReference>
<dbReference type="AlphaFoldDB" id="A0A1Y1IM82"/>
<dbReference type="OrthoDB" id="1935327at2759"/>
<keyword evidence="2" id="KW-1185">Reference proteome</keyword>
<dbReference type="InterPro" id="IPR006597">
    <property type="entry name" value="Sel1-like"/>
</dbReference>
<organism evidence="1 2">
    <name type="scientific">Klebsormidium nitens</name>
    <name type="common">Green alga</name>
    <name type="synonym">Ulothrix nitens</name>
    <dbReference type="NCBI Taxonomy" id="105231"/>
    <lineage>
        <taxon>Eukaryota</taxon>
        <taxon>Viridiplantae</taxon>
        <taxon>Streptophyta</taxon>
        <taxon>Klebsormidiophyceae</taxon>
        <taxon>Klebsormidiales</taxon>
        <taxon>Klebsormidiaceae</taxon>
        <taxon>Klebsormidium</taxon>
    </lineage>
</organism>
<name>A0A1Y1IM82_KLENI</name>
<protein>
    <submittedName>
        <fullName evidence="1">Disease resistance protein (TIR-NBS-LRR class) family</fullName>
    </submittedName>
</protein>
<dbReference type="Pfam" id="PF08238">
    <property type="entry name" value="Sel1"/>
    <property type="match status" value="1"/>
</dbReference>
<gene>
    <name evidence="1" type="ORF">KFL_006200020</name>
</gene>
<dbReference type="SUPFAM" id="SSF81901">
    <property type="entry name" value="HCP-like"/>
    <property type="match status" value="1"/>
</dbReference>
<evidence type="ECO:0000313" key="2">
    <source>
        <dbReference type="Proteomes" id="UP000054558"/>
    </source>
</evidence>
<dbReference type="Gene3D" id="1.25.40.10">
    <property type="entry name" value="Tetratricopeptide repeat domain"/>
    <property type="match status" value="1"/>
</dbReference>
<dbReference type="EMBL" id="DF237569">
    <property type="protein sequence ID" value="GAQ90261.1"/>
    <property type="molecule type" value="Genomic_DNA"/>
</dbReference>
<evidence type="ECO:0000313" key="1">
    <source>
        <dbReference type="EMBL" id="GAQ90261.1"/>
    </source>
</evidence>
<reference evidence="1 2" key="1">
    <citation type="journal article" date="2014" name="Nat. Commun.">
        <title>Klebsormidium flaccidum genome reveals primary factors for plant terrestrial adaptation.</title>
        <authorList>
            <person name="Hori K."/>
            <person name="Maruyama F."/>
            <person name="Fujisawa T."/>
            <person name="Togashi T."/>
            <person name="Yamamoto N."/>
            <person name="Seo M."/>
            <person name="Sato S."/>
            <person name="Yamada T."/>
            <person name="Mori H."/>
            <person name="Tajima N."/>
            <person name="Moriyama T."/>
            <person name="Ikeuchi M."/>
            <person name="Watanabe M."/>
            <person name="Wada H."/>
            <person name="Kobayashi K."/>
            <person name="Saito M."/>
            <person name="Masuda T."/>
            <person name="Sasaki-Sekimoto Y."/>
            <person name="Mashiguchi K."/>
            <person name="Awai K."/>
            <person name="Shimojima M."/>
            <person name="Masuda S."/>
            <person name="Iwai M."/>
            <person name="Nobusawa T."/>
            <person name="Narise T."/>
            <person name="Kondo S."/>
            <person name="Saito H."/>
            <person name="Sato R."/>
            <person name="Murakawa M."/>
            <person name="Ihara Y."/>
            <person name="Oshima-Yamada Y."/>
            <person name="Ohtaka K."/>
            <person name="Satoh M."/>
            <person name="Sonobe K."/>
            <person name="Ishii M."/>
            <person name="Ohtani R."/>
            <person name="Kanamori-Sato M."/>
            <person name="Honoki R."/>
            <person name="Miyazaki D."/>
            <person name="Mochizuki H."/>
            <person name="Umetsu J."/>
            <person name="Higashi K."/>
            <person name="Shibata D."/>
            <person name="Kamiya Y."/>
            <person name="Sato N."/>
            <person name="Nakamura Y."/>
            <person name="Tabata S."/>
            <person name="Ida S."/>
            <person name="Kurokawa K."/>
            <person name="Ohta H."/>
        </authorList>
    </citation>
    <scope>NUCLEOTIDE SEQUENCE [LARGE SCALE GENOMIC DNA]</scope>
    <source>
        <strain evidence="1 2">NIES-2285</strain>
    </source>
</reference>
<accession>A0A1Y1IM82</accession>